<dbReference type="RefSeq" id="WP_132510154.1">
    <property type="nucleotide sequence ID" value="NZ_SLYQ01000001.1"/>
</dbReference>
<dbReference type="EMBL" id="SLYQ01000001">
    <property type="protein sequence ID" value="TCQ76483.1"/>
    <property type="molecule type" value="Genomic_DNA"/>
</dbReference>
<evidence type="ECO:0000313" key="1">
    <source>
        <dbReference type="EMBL" id="TCQ76483.1"/>
    </source>
</evidence>
<protein>
    <submittedName>
        <fullName evidence="1">Uncharacterized protein</fullName>
    </submittedName>
</protein>
<proteinExistence type="predicted"/>
<comment type="caution">
    <text evidence="1">The sequence shown here is derived from an EMBL/GenBank/DDBJ whole genome shotgun (WGS) entry which is preliminary data.</text>
</comment>
<dbReference type="AlphaFoldDB" id="A0ABD7QPM7"/>
<evidence type="ECO:0000313" key="2">
    <source>
        <dbReference type="Proteomes" id="UP000295263"/>
    </source>
</evidence>
<accession>A0ABD7QPM7</accession>
<name>A0ABD7QPM7_RAOOR</name>
<sequence>MATIVQSNMKFKGDVKLPSVNAPLPDGANLFADFSTGRYVIKHASGNVIRSAALTDILSFTRASTATRVGETGLIEYLQANEPSINYHPITGELLGVSTEFSSTNRIAWSEDFTKTANWTPAGVSLTQGDAISPDGNMTATKLIEATDSAAAVRTLLAITTSDAVAASPYTFSIFAKANTAGVVQLAARGAIAATAFANFDLRSGKIGKVSPGSATVGMLQVSMEPFRNGWYRIAITITPNAAASPQFTVALVNDDSSAGAVPSYLPTTPKSVWIWGAQPERRDGYSSYIPAAGAEAIRASVMCTTPSTTQFISALAGTILVSVVHPHSLQTLSGKYNSLACAAVLDNTAVGPHIRFAYRPPASGTPVGTPEGAALGVVPDSSGTAQNLEIPSLATVPDSEQSCIFSFDAAALTTRLFDGYNWYERSVTAMPPALNRLTIGRSYLDGNNYFNGYIRKIIYWPTALSKEEMEQILSYQ</sequence>
<reference evidence="1 2" key="1">
    <citation type="submission" date="2019-03" db="EMBL/GenBank/DDBJ databases">
        <title>Genomic analyses of the natural microbiome of Caenorhabditis elegans.</title>
        <authorList>
            <person name="Samuel B."/>
        </authorList>
    </citation>
    <scope>NUCLEOTIDE SEQUENCE [LARGE SCALE GENOMIC DNA]</scope>
    <source>
        <strain evidence="1 2">JUb54</strain>
    </source>
</reference>
<dbReference type="Proteomes" id="UP000295263">
    <property type="component" value="Unassembled WGS sequence"/>
</dbReference>
<organism evidence="1 2">
    <name type="scientific">Raoultella ornithinolytica</name>
    <name type="common">Klebsiella ornithinolytica</name>
    <dbReference type="NCBI Taxonomy" id="54291"/>
    <lineage>
        <taxon>Bacteria</taxon>
        <taxon>Pseudomonadati</taxon>
        <taxon>Pseudomonadota</taxon>
        <taxon>Gammaproteobacteria</taxon>
        <taxon>Enterobacterales</taxon>
        <taxon>Enterobacteriaceae</taxon>
        <taxon>Klebsiella/Raoultella group</taxon>
        <taxon>Raoultella</taxon>
    </lineage>
</organism>
<gene>
    <name evidence="1" type="ORF">EC841_101292</name>
</gene>